<dbReference type="NCBIfam" id="TIGR02532">
    <property type="entry name" value="IV_pilin_GFxxxE"/>
    <property type="match status" value="1"/>
</dbReference>
<dbReference type="Gene3D" id="3.55.40.10">
    <property type="entry name" value="minor pseudopilin epsh domain"/>
    <property type="match status" value="1"/>
</dbReference>
<keyword evidence="8 11" id="KW-0472">Membrane</keyword>
<evidence type="ECO:0000256" key="1">
    <source>
        <dbReference type="ARBA" id="ARBA00004377"/>
    </source>
</evidence>
<dbReference type="EMBL" id="SLWQ01000007">
    <property type="protein sequence ID" value="TCO38752.1"/>
    <property type="molecule type" value="Genomic_DNA"/>
</dbReference>
<evidence type="ECO:0000313" key="13">
    <source>
        <dbReference type="EMBL" id="TCO38752.1"/>
    </source>
</evidence>
<dbReference type="InterPro" id="IPR045584">
    <property type="entry name" value="Pilin-like"/>
</dbReference>
<reference evidence="13 14" key="1">
    <citation type="journal article" date="2015" name="Stand. Genomic Sci.">
        <title>Genomic Encyclopedia of Bacterial and Archaeal Type Strains, Phase III: the genomes of soil and plant-associated and newly described type strains.</title>
        <authorList>
            <person name="Whitman W.B."/>
            <person name="Woyke T."/>
            <person name="Klenk H.P."/>
            <person name="Zhou Y."/>
            <person name="Lilburn T.G."/>
            <person name="Beck B.J."/>
            <person name="De Vos P."/>
            <person name="Vandamme P."/>
            <person name="Eisen J.A."/>
            <person name="Garrity G."/>
            <person name="Hugenholtz P."/>
            <person name="Kyrpides N.C."/>
        </authorList>
    </citation>
    <scope>NUCLEOTIDE SEQUENCE [LARGE SCALE GENOMIC DNA]</scope>
    <source>
        <strain evidence="13 14">A3</strain>
    </source>
</reference>
<accession>A0A4R2I4B3</accession>
<evidence type="ECO:0000256" key="9">
    <source>
        <dbReference type="ARBA" id="ARBA00025772"/>
    </source>
</evidence>
<feature type="domain" description="General secretion pathway GspH" evidence="12">
    <location>
        <begin position="51"/>
        <end position="165"/>
    </location>
</feature>
<keyword evidence="14" id="KW-1185">Reference proteome</keyword>
<dbReference type="SUPFAM" id="SSF54523">
    <property type="entry name" value="Pili subunits"/>
    <property type="match status" value="1"/>
</dbReference>
<dbReference type="AlphaFoldDB" id="A0A4R2I4B3"/>
<sequence length="185" mass="19352">MHDACCRQRGYTLVELLVALALVAVLATIALPAFGKLIGRTRAQVARSDLEFSLNQARHAAVSRGLHVVACPSGDFVDCASTTRWHAGWLTFADLDHDGRHDANEPVIATNQARDTGVGILATVGRLRINYRPDGSAAGTNVTLTVCDRAAGTKDASTIVVGPSGRVRHGQATPEAAASCIAAAN</sequence>
<evidence type="ECO:0000256" key="2">
    <source>
        <dbReference type="ARBA" id="ARBA00021549"/>
    </source>
</evidence>
<feature type="transmembrane region" description="Helical" evidence="11">
    <location>
        <begin position="12"/>
        <end position="34"/>
    </location>
</feature>
<keyword evidence="5" id="KW-0997">Cell inner membrane</keyword>
<organism evidence="13 14">
    <name type="scientific">Dokdonella fugitiva</name>
    <dbReference type="NCBI Taxonomy" id="328517"/>
    <lineage>
        <taxon>Bacteria</taxon>
        <taxon>Pseudomonadati</taxon>
        <taxon>Pseudomonadota</taxon>
        <taxon>Gammaproteobacteria</taxon>
        <taxon>Lysobacterales</taxon>
        <taxon>Rhodanobacteraceae</taxon>
        <taxon>Dokdonella</taxon>
    </lineage>
</organism>
<gene>
    <name evidence="13" type="ORF">EV148_10739</name>
</gene>
<evidence type="ECO:0000256" key="4">
    <source>
        <dbReference type="ARBA" id="ARBA00022481"/>
    </source>
</evidence>
<dbReference type="PROSITE" id="PS00409">
    <property type="entry name" value="PROKAR_NTER_METHYL"/>
    <property type="match status" value="1"/>
</dbReference>
<dbReference type="InterPro" id="IPR022346">
    <property type="entry name" value="T2SS_GspH"/>
</dbReference>
<comment type="subcellular location">
    <subcellularLocation>
        <location evidence="1">Cell inner membrane</location>
        <topology evidence="1">Single-pass membrane protein</topology>
    </subcellularLocation>
</comment>
<dbReference type="Proteomes" id="UP000294862">
    <property type="component" value="Unassembled WGS sequence"/>
</dbReference>
<dbReference type="RefSeq" id="WP_131999226.1">
    <property type="nucleotide sequence ID" value="NZ_SLWQ01000007.1"/>
</dbReference>
<comment type="caution">
    <text evidence="13">The sequence shown here is derived from an EMBL/GenBank/DDBJ whole genome shotgun (WGS) entry which is preliminary data.</text>
</comment>
<keyword evidence="7 11" id="KW-1133">Transmembrane helix</keyword>
<dbReference type="GO" id="GO:0015627">
    <property type="term" value="C:type II protein secretion system complex"/>
    <property type="evidence" value="ECO:0007669"/>
    <property type="project" value="InterPro"/>
</dbReference>
<evidence type="ECO:0000256" key="6">
    <source>
        <dbReference type="ARBA" id="ARBA00022692"/>
    </source>
</evidence>
<protein>
    <recommendedName>
        <fullName evidence="2">Type II secretion system protein H</fullName>
    </recommendedName>
    <alternativeName>
        <fullName evidence="10">General secretion pathway protein H</fullName>
    </alternativeName>
</protein>
<evidence type="ECO:0000256" key="3">
    <source>
        <dbReference type="ARBA" id="ARBA00022475"/>
    </source>
</evidence>
<proteinExistence type="inferred from homology"/>
<evidence type="ECO:0000256" key="7">
    <source>
        <dbReference type="ARBA" id="ARBA00022989"/>
    </source>
</evidence>
<keyword evidence="4" id="KW-0488">Methylation</keyword>
<keyword evidence="3" id="KW-1003">Cell membrane</keyword>
<dbReference type="Pfam" id="PF12019">
    <property type="entry name" value="GspH"/>
    <property type="match status" value="1"/>
</dbReference>
<name>A0A4R2I4B3_9GAMM</name>
<evidence type="ECO:0000256" key="5">
    <source>
        <dbReference type="ARBA" id="ARBA00022519"/>
    </source>
</evidence>
<evidence type="ECO:0000259" key="12">
    <source>
        <dbReference type="Pfam" id="PF12019"/>
    </source>
</evidence>
<evidence type="ECO:0000256" key="8">
    <source>
        <dbReference type="ARBA" id="ARBA00023136"/>
    </source>
</evidence>
<evidence type="ECO:0000256" key="10">
    <source>
        <dbReference type="ARBA" id="ARBA00030775"/>
    </source>
</evidence>
<dbReference type="OrthoDB" id="2313614at2"/>
<dbReference type="Pfam" id="PF07963">
    <property type="entry name" value="N_methyl"/>
    <property type="match status" value="1"/>
</dbReference>
<evidence type="ECO:0000313" key="14">
    <source>
        <dbReference type="Proteomes" id="UP000294862"/>
    </source>
</evidence>
<comment type="similarity">
    <text evidence="9">Belongs to the GSP H family.</text>
</comment>
<evidence type="ECO:0000256" key="11">
    <source>
        <dbReference type="SAM" id="Phobius"/>
    </source>
</evidence>
<dbReference type="GO" id="GO:0005886">
    <property type="term" value="C:plasma membrane"/>
    <property type="evidence" value="ECO:0007669"/>
    <property type="project" value="UniProtKB-SubCell"/>
</dbReference>
<dbReference type="InterPro" id="IPR012902">
    <property type="entry name" value="N_methyl_site"/>
</dbReference>
<dbReference type="GO" id="GO:0015628">
    <property type="term" value="P:protein secretion by the type II secretion system"/>
    <property type="evidence" value="ECO:0007669"/>
    <property type="project" value="InterPro"/>
</dbReference>
<keyword evidence="6 11" id="KW-0812">Transmembrane</keyword>